<proteinExistence type="predicted"/>
<feature type="non-terminal residue" evidence="1">
    <location>
        <position position="392"/>
    </location>
</feature>
<organism evidence="1 2">
    <name type="scientific">Coniosporium uncinatum</name>
    <dbReference type="NCBI Taxonomy" id="93489"/>
    <lineage>
        <taxon>Eukaryota</taxon>
        <taxon>Fungi</taxon>
        <taxon>Dikarya</taxon>
        <taxon>Ascomycota</taxon>
        <taxon>Pezizomycotina</taxon>
        <taxon>Dothideomycetes</taxon>
        <taxon>Dothideomycetes incertae sedis</taxon>
        <taxon>Coniosporium</taxon>
    </lineage>
</organism>
<sequence>MDDLASLELLGLVSKVASEIQNHIGIADKTLSEFIIQQHVESKGRKEFENKLAELGADFPQSLIVSLDRQIRGQHPHYRNEDGEPEKPTRDEQSDVFKGLSIPDKEPAWEQQEPEEEDAKEAVIDDTFAMLEGLAGKPSRKRRSPSPEVRPSKRHRSRSPRRRHRDRSRSPQPRRDRDDRFKRPPTPEVDDEPVPYKVYDGWVTGVKDFGAFVRLKGVRGKVDGLVHVSAMTEGRVNHPSDLVGRDQVVKVKVMKIENNRISLSMKEVDQETGQDLAPQRRLAFASGANSEGLGGNPIGNGKYGNLSSDVPVVENNGYKGPSRPKKRMTSPERWEIRQMIASGVLSAHDYPDLNEHAEAVDENGQIEEEEEIDIELKESEPPFLAGQTKMSL</sequence>
<comment type="caution">
    <text evidence="1">The sequence shown here is derived from an EMBL/GenBank/DDBJ whole genome shotgun (WGS) entry which is preliminary data.</text>
</comment>
<dbReference type="Proteomes" id="UP001186974">
    <property type="component" value="Unassembled WGS sequence"/>
</dbReference>
<name>A0ACC3CWV6_9PEZI</name>
<reference evidence="1" key="1">
    <citation type="submission" date="2024-09" db="EMBL/GenBank/DDBJ databases">
        <title>Black Yeasts Isolated from many extreme environments.</title>
        <authorList>
            <person name="Coleine C."/>
            <person name="Stajich J.E."/>
            <person name="Selbmann L."/>
        </authorList>
    </citation>
    <scope>NUCLEOTIDE SEQUENCE</scope>
    <source>
        <strain evidence="1">CCFEE 5737</strain>
    </source>
</reference>
<dbReference type="EMBL" id="JAWDJW010010302">
    <property type="protein sequence ID" value="KAK3048104.1"/>
    <property type="molecule type" value="Genomic_DNA"/>
</dbReference>
<accession>A0ACC3CWV6</accession>
<keyword evidence="2" id="KW-1185">Reference proteome</keyword>
<evidence type="ECO:0000313" key="2">
    <source>
        <dbReference type="Proteomes" id="UP001186974"/>
    </source>
</evidence>
<gene>
    <name evidence="1" type="ORF">LTS18_013002</name>
</gene>
<protein>
    <submittedName>
        <fullName evidence="1">Uncharacterized protein</fullName>
    </submittedName>
</protein>
<evidence type="ECO:0000313" key="1">
    <source>
        <dbReference type="EMBL" id="KAK3048104.1"/>
    </source>
</evidence>